<comment type="caution">
    <text evidence="1">The sequence shown here is derived from an EMBL/GenBank/DDBJ whole genome shotgun (WGS) entry which is preliminary data.</text>
</comment>
<dbReference type="SUPFAM" id="SSF54637">
    <property type="entry name" value="Thioesterase/thiol ester dehydrase-isomerase"/>
    <property type="match status" value="2"/>
</dbReference>
<dbReference type="Gene3D" id="3.10.129.10">
    <property type="entry name" value="Hotdog Thioesterase"/>
    <property type="match status" value="2"/>
</dbReference>
<dbReference type="AlphaFoldDB" id="A0A4R6KJX0"/>
<dbReference type="PANTHER" id="PTHR28152:SF1">
    <property type="entry name" value="HYDROXYACYL-THIOESTER DEHYDRATASE TYPE 2, MITOCHONDRIAL"/>
    <property type="match status" value="1"/>
</dbReference>
<gene>
    <name evidence="1" type="ORF">EV643_103353</name>
</gene>
<dbReference type="InterPro" id="IPR029069">
    <property type="entry name" value="HotDog_dom_sf"/>
</dbReference>
<evidence type="ECO:0000313" key="1">
    <source>
        <dbReference type="EMBL" id="TDO51614.1"/>
    </source>
</evidence>
<organism evidence="1 2">
    <name type="scientific">Kribbella caucasensis</name>
    <dbReference type="NCBI Taxonomy" id="2512215"/>
    <lineage>
        <taxon>Bacteria</taxon>
        <taxon>Bacillati</taxon>
        <taxon>Actinomycetota</taxon>
        <taxon>Actinomycetes</taxon>
        <taxon>Propionibacteriales</taxon>
        <taxon>Kribbellaceae</taxon>
        <taxon>Kribbella</taxon>
    </lineage>
</organism>
<keyword evidence="2" id="KW-1185">Reference proteome</keyword>
<dbReference type="EMBL" id="SNWQ01000003">
    <property type="protein sequence ID" value="TDO51614.1"/>
    <property type="molecule type" value="Genomic_DNA"/>
</dbReference>
<reference evidence="1 2" key="1">
    <citation type="submission" date="2019-03" db="EMBL/GenBank/DDBJ databases">
        <title>Genomic Encyclopedia of Type Strains, Phase III (KMG-III): the genomes of soil and plant-associated and newly described type strains.</title>
        <authorList>
            <person name="Whitman W."/>
        </authorList>
    </citation>
    <scope>NUCLEOTIDE SEQUENCE [LARGE SCALE GENOMIC DNA]</scope>
    <source>
        <strain evidence="1 2">VKM Ac-2527</strain>
    </source>
</reference>
<evidence type="ECO:0000313" key="2">
    <source>
        <dbReference type="Proteomes" id="UP000295388"/>
    </source>
</evidence>
<dbReference type="InterPro" id="IPR052741">
    <property type="entry name" value="Mitochondrial_HTD2"/>
</dbReference>
<sequence length="207" mass="22910">MFAGGRVDFHAQLHVGDRVRREDELVRIESKSGRHGEFLLVESRTRLYGERGDLAVDERRDLVYRDATDSNASPAAAVLPASSSSAPRLLAKVDGQWLFRTDSVMLMRFSSATSNGHRIHFDWPYATQVEGYPGLVVHGPLMTLALVEVLRLEGSTSGVRSVIHRNTRPLFCGEAAEVRHEDPSRAAAGDVTLRRGGEVHSSLSMRF</sequence>
<name>A0A4R6KJX0_9ACTN</name>
<protein>
    <submittedName>
        <fullName evidence="1">Uncharacterized protein</fullName>
    </submittedName>
</protein>
<dbReference type="PANTHER" id="PTHR28152">
    <property type="entry name" value="HYDROXYACYL-THIOESTER DEHYDRATASE TYPE 2, MITOCHONDRIAL"/>
    <property type="match status" value="1"/>
</dbReference>
<dbReference type="Proteomes" id="UP000295388">
    <property type="component" value="Unassembled WGS sequence"/>
</dbReference>
<proteinExistence type="predicted"/>
<dbReference type="GO" id="GO:0019171">
    <property type="term" value="F:(3R)-hydroxyacyl-[acyl-carrier-protein] dehydratase activity"/>
    <property type="evidence" value="ECO:0007669"/>
    <property type="project" value="TreeGrafter"/>
</dbReference>
<accession>A0A4R6KJX0</accession>